<dbReference type="AlphaFoldDB" id="A0A0H4PEP0"/>
<proteinExistence type="predicted"/>
<evidence type="ECO:0000256" key="2">
    <source>
        <dbReference type="SAM" id="SignalP"/>
    </source>
</evidence>
<dbReference type="InterPro" id="IPR046525">
    <property type="entry name" value="DUF6702"/>
</dbReference>
<evidence type="ECO:0000313" key="3">
    <source>
        <dbReference type="EMBL" id="AKP51560.1"/>
    </source>
</evidence>
<dbReference type="Proteomes" id="UP000036520">
    <property type="component" value="Chromosome"/>
</dbReference>
<keyword evidence="1" id="KW-0472">Membrane</keyword>
<name>A0A0H4PEP0_9BACT</name>
<evidence type="ECO:0000256" key="1">
    <source>
        <dbReference type="SAM" id="Phobius"/>
    </source>
</evidence>
<dbReference type="EMBL" id="CP012040">
    <property type="protein sequence ID" value="AKP51560.1"/>
    <property type="molecule type" value="Genomic_DNA"/>
</dbReference>
<reference evidence="3 4" key="1">
    <citation type="submission" date="2015-07" db="EMBL/GenBank/DDBJ databases">
        <authorList>
            <person name="Kim K.M."/>
        </authorList>
    </citation>
    <scope>NUCLEOTIDE SEQUENCE [LARGE SCALE GENOMIC DNA]</scope>
    <source>
        <strain evidence="3 4">KCTC 12363</strain>
    </source>
</reference>
<feature type="chain" id="PRO_5005208034" evidence="2">
    <location>
        <begin position="20"/>
        <end position="214"/>
    </location>
</feature>
<feature type="transmembrane region" description="Helical" evidence="1">
    <location>
        <begin position="188"/>
        <end position="205"/>
    </location>
</feature>
<dbReference type="KEGG" id="camu:CA2015_2139"/>
<sequence length="214" mass="24400">MIKWIASFILLTWAGIAQAHQPAISSIILTEQAHQGWILQVRSPLTAFEYVIKQHYGEGAFATPEEFQELVMEYLMDNISININGQDKSLALKNGFVKLGHDTNVVFQTEGIPETIETIVVKNPSFKDINRNQSIFMVLGEGKNNVQFILNNENQHTANLKVEEEQFVIQEANLIFGLLQDETIQSSFNYWLVGIISFLLLAYYIKRKKLLPIN</sequence>
<keyword evidence="4" id="KW-1185">Reference proteome</keyword>
<dbReference type="RefSeq" id="WP_048641881.1">
    <property type="nucleotide sequence ID" value="NZ_CP012040.1"/>
</dbReference>
<keyword evidence="1" id="KW-0812">Transmembrane</keyword>
<keyword evidence="2" id="KW-0732">Signal</keyword>
<organism evidence="3 4">
    <name type="scientific">Cyclobacterium amurskyense</name>
    <dbReference type="NCBI Taxonomy" id="320787"/>
    <lineage>
        <taxon>Bacteria</taxon>
        <taxon>Pseudomonadati</taxon>
        <taxon>Bacteroidota</taxon>
        <taxon>Cytophagia</taxon>
        <taxon>Cytophagales</taxon>
        <taxon>Cyclobacteriaceae</taxon>
        <taxon>Cyclobacterium</taxon>
    </lineage>
</organism>
<protein>
    <submittedName>
        <fullName evidence="3">Uncharacterized protein</fullName>
    </submittedName>
</protein>
<accession>A0A0H4PEP0</accession>
<evidence type="ECO:0000313" key="4">
    <source>
        <dbReference type="Proteomes" id="UP000036520"/>
    </source>
</evidence>
<gene>
    <name evidence="3" type="ORF">CA2015_2139</name>
</gene>
<feature type="signal peptide" evidence="2">
    <location>
        <begin position="1"/>
        <end position="19"/>
    </location>
</feature>
<dbReference type="STRING" id="320787.CA2015_2139"/>
<dbReference type="OrthoDB" id="1177179at2"/>
<keyword evidence="1" id="KW-1133">Transmembrane helix</keyword>
<dbReference type="Pfam" id="PF20420">
    <property type="entry name" value="DUF6702"/>
    <property type="match status" value="1"/>
</dbReference>